<dbReference type="GO" id="GO:0009252">
    <property type="term" value="P:peptidoglycan biosynthetic process"/>
    <property type="evidence" value="ECO:0007669"/>
    <property type="project" value="UniProtKB-UniRule"/>
</dbReference>
<keyword evidence="2 7" id="KW-0812">Transmembrane</keyword>
<proteinExistence type="inferred from homology"/>
<dbReference type="InterPro" id="IPR003770">
    <property type="entry name" value="MLTG-like"/>
</dbReference>
<evidence type="ECO:0000256" key="6">
    <source>
        <dbReference type="ARBA" id="ARBA00023316"/>
    </source>
</evidence>
<feature type="site" description="Important for catalytic activity" evidence="7">
    <location>
        <position position="219"/>
    </location>
</feature>
<evidence type="ECO:0000256" key="4">
    <source>
        <dbReference type="ARBA" id="ARBA00023136"/>
    </source>
</evidence>
<dbReference type="CDD" id="cd08010">
    <property type="entry name" value="MltG_like"/>
    <property type="match status" value="1"/>
</dbReference>
<keyword evidence="3 7" id="KW-1133">Transmembrane helix</keyword>
<dbReference type="Pfam" id="PF02618">
    <property type="entry name" value="YceG"/>
    <property type="match status" value="1"/>
</dbReference>
<reference evidence="9" key="1">
    <citation type="submission" date="2016-09" db="EMBL/GenBank/DDBJ databases">
        <authorList>
            <person name="Wan X."/>
            <person name="Hou S."/>
        </authorList>
    </citation>
    <scope>NUCLEOTIDE SEQUENCE [LARGE SCALE GENOMIC DNA]</scope>
    <source>
        <strain evidence="9">KH87</strain>
    </source>
</reference>
<evidence type="ECO:0000256" key="7">
    <source>
        <dbReference type="HAMAP-Rule" id="MF_02065"/>
    </source>
</evidence>
<keyword evidence="4 7" id="KW-0472">Membrane</keyword>
<evidence type="ECO:0000313" key="9">
    <source>
        <dbReference type="Proteomes" id="UP000242258"/>
    </source>
</evidence>
<name>A0A1E7Q5Z6_9GAMM</name>
<dbReference type="EMBL" id="MKEK01000001">
    <property type="protein sequence ID" value="OEY69567.1"/>
    <property type="molecule type" value="Genomic_DNA"/>
</dbReference>
<dbReference type="GO" id="GO:0008932">
    <property type="term" value="F:lytic endotransglycosylase activity"/>
    <property type="evidence" value="ECO:0007669"/>
    <property type="project" value="UniProtKB-UniRule"/>
</dbReference>
<comment type="catalytic activity">
    <reaction evidence="7">
        <text>a peptidoglycan chain = a peptidoglycan chain with N-acetyl-1,6-anhydromuramyl-[peptide] at the reducing end + a peptidoglycan chain with N-acetylglucosamine at the non-reducing end.</text>
        <dbReference type="EC" id="4.2.2.29"/>
    </reaction>
</comment>
<comment type="function">
    <text evidence="7">Functions as a peptidoglycan terminase that cleaves nascent peptidoglycan strands endolytically to terminate their elongation.</text>
</comment>
<sequence length="334" mass="37465">MLKKILFVLFGALLLITAYFASIKHLESLQINLPEPIYTVKAGSSVQSLCRQWQSLGQLKGSDCLLLKLYTKIKPNLASVQQGSYRVSDDMSVLSLLTLFREGKVAQFSLTFIEGQTLAQALQRLQFAEYLQQDVLTADDVLPLVNWPKEWGDIPQSAEGLLFPDTYYYTADSKASSLIKRATSALIKHVSAAWQQRQVDLPIQHPYELLTLASIVEKESSYIPERAKVSSVFVNRLRKNMRLQTDPTVIYGIKDFDGDIKRSDLRNPHPYNTYRHAGLPPGPISLVSETALMAAAQPEATDLYYFVSKGDGSHQFSTSLEQHNAAVQKYIFGK</sequence>
<keyword evidence="1 7" id="KW-1003">Cell membrane</keyword>
<gene>
    <name evidence="7" type="primary">mltG</name>
    <name evidence="8" type="ORF">BI198_08345</name>
</gene>
<comment type="caution">
    <text evidence="8">The sequence shown here is derived from an EMBL/GenBank/DDBJ whole genome shotgun (WGS) entry which is preliminary data.</text>
</comment>
<dbReference type="RefSeq" id="WP_070049137.1">
    <property type="nucleotide sequence ID" value="NZ_CBCSDO010000005.1"/>
</dbReference>
<dbReference type="AlphaFoldDB" id="A0A1E7Q5Z6"/>
<dbReference type="GO" id="GO:0005886">
    <property type="term" value="C:plasma membrane"/>
    <property type="evidence" value="ECO:0007669"/>
    <property type="project" value="UniProtKB-UniRule"/>
</dbReference>
<keyword evidence="5 7" id="KW-0456">Lyase</keyword>
<comment type="similarity">
    <text evidence="7">Belongs to the transglycosylase MltG family.</text>
</comment>
<keyword evidence="9" id="KW-1185">Reference proteome</keyword>
<organism evidence="8 9">
    <name type="scientific">Rheinheimera salexigens</name>
    <dbReference type="NCBI Taxonomy" id="1628148"/>
    <lineage>
        <taxon>Bacteria</taxon>
        <taxon>Pseudomonadati</taxon>
        <taxon>Pseudomonadota</taxon>
        <taxon>Gammaproteobacteria</taxon>
        <taxon>Chromatiales</taxon>
        <taxon>Chromatiaceae</taxon>
        <taxon>Rheinheimera</taxon>
    </lineage>
</organism>
<dbReference type="OrthoDB" id="9814591at2"/>
<keyword evidence="7" id="KW-0997">Cell inner membrane</keyword>
<protein>
    <recommendedName>
        <fullName evidence="7">Endolytic murein transglycosylase</fullName>
        <ecNumber evidence="7">4.2.2.29</ecNumber>
    </recommendedName>
    <alternativeName>
        <fullName evidence="7">Peptidoglycan lytic transglycosylase</fullName>
    </alternativeName>
    <alternativeName>
        <fullName evidence="7">Peptidoglycan polymerization terminase</fullName>
    </alternativeName>
</protein>
<dbReference type="HAMAP" id="MF_02065">
    <property type="entry name" value="MltG"/>
    <property type="match status" value="1"/>
</dbReference>
<evidence type="ECO:0000256" key="3">
    <source>
        <dbReference type="ARBA" id="ARBA00022989"/>
    </source>
</evidence>
<dbReference type="PANTHER" id="PTHR30518">
    <property type="entry name" value="ENDOLYTIC MUREIN TRANSGLYCOSYLASE"/>
    <property type="match status" value="1"/>
</dbReference>
<accession>A0A1E7Q5Z6</accession>
<dbReference type="Gene3D" id="3.30.160.60">
    <property type="entry name" value="Classic Zinc Finger"/>
    <property type="match status" value="2"/>
</dbReference>
<dbReference type="NCBIfam" id="TIGR00247">
    <property type="entry name" value="endolytic transglycosylase MltG"/>
    <property type="match status" value="1"/>
</dbReference>
<dbReference type="PANTHER" id="PTHR30518:SF2">
    <property type="entry name" value="ENDOLYTIC MUREIN TRANSGLYCOSYLASE"/>
    <property type="match status" value="1"/>
</dbReference>
<dbReference type="GO" id="GO:0071555">
    <property type="term" value="P:cell wall organization"/>
    <property type="evidence" value="ECO:0007669"/>
    <property type="project" value="UniProtKB-KW"/>
</dbReference>
<evidence type="ECO:0000256" key="2">
    <source>
        <dbReference type="ARBA" id="ARBA00022692"/>
    </source>
</evidence>
<evidence type="ECO:0000313" key="8">
    <source>
        <dbReference type="EMBL" id="OEY69567.1"/>
    </source>
</evidence>
<evidence type="ECO:0000256" key="1">
    <source>
        <dbReference type="ARBA" id="ARBA00022475"/>
    </source>
</evidence>
<dbReference type="Proteomes" id="UP000242258">
    <property type="component" value="Unassembled WGS sequence"/>
</dbReference>
<dbReference type="EC" id="4.2.2.29" evidence="7"/>
<dbReference type="STRING" id="1628148.BI198_08345"/>
<evidence type="ECO:0000256" key="5">
    <source>
        <dbReference type="ARBA" id="ARBA00023239"/>
    </source>
</evidence>
<keyword evidence="6 7" id="KW-0961">Cell wall biogenesis/degradation</keyword>